<dbReference type="Proteomes" id="UP000886848">
    <property type="component" value="Chromosome"/>
</dbReference>
<feature type="compositionally biased region" description="Basic residues" evidence="1">
    <location>
        <begin position="27"/>
        <end position="36"/>
    </location>
</feature>
<dbReference type="Pfam" id="PF07927">
    <property type="entry name" value="HicA_toxin"/>
    <property type="match status" value="1"/>
</dbReference>
<dbReference type="RefSeq" id="WP_217855686.1">
    <property type="nucleotide sequence ID" value="NZ_CP077079.1"/>
</dbReference>
<evidence type="ECO:0000313" key="2">
    <source>
        <dbReference type="EMBL" id="QXH67813.1"/>
    </source>
</evidence>
<dbReference type="InterPro" id="IPR012933">
    <property type="entry name" value="HicA_mRNA_interferase"/>
</dbReference>
<proteinExistence type="predicted"/>
<reference evidence="2" key="1">
    <citation type="journal article" date="2021" name="Microorganisms">
        <title>The Ever-Expanding Pseudomonas Genus: Description of 43 New Species and Partition of the Pseudomonas putida Group.</title>
        <authorList>
            <person name="Girard L."/>
            <person name="Lood C."/>
            <person name="Hofte M."/>
            <person name="Vandamme P."/>
            <person name="Rokni-Zadeh H."/>
            <person name="van Noort V."/>
            <person name="Lavigne R."/>
            <person name="De Mot R."/>
        </authorList>
    </citation>
    <scope>NUCLEOTIDE SEQUENCE</scope>
    <source>
        <strain evidence="2">SWRI132</strain>
    </source>
</reference>
<evidence type="ECO:0000256" key="1">
    <source>
        <dbReference type="SAM" id="MobiDB-lite"/>
    </source>
</evidence>
<evidence type="ECO:0000313" key="3">
    <source>
        <dbReference type="Proteomes" id="UP000886848"/>
    </source>
</evidence>
<keyword evidence="3" id="KW-1185">Reference proteome</keyword>
<gene>
    <name evidence="2" type="ORF">KSS96_02425</name>
</gene>
<dbReference type="EMBL" id="CP077079">
    <property type="protein sequence ID" value="QXH67813.1"/>
    <property type="molecule type" value="Genomic_DNA"/>
</dbReference>
<accession>A0ABX8P1Q3</accession>
<feature type="region of interest" description="Disordered" evidence="1">
    <location>
        <begin position="21"/>
        <end position="45"/>
    </location>
</feature>
<protein>
    <submittedName>
        <fullName evidence="2">Type II toxin-antitoxin system HicA family toxin</fullName>
    </submittedName>
</protein>
<name>A0ABX8P1Q3_9PSED</name>
<organism evidence="2 3">
    <name type="scientific">Pseudomonas asgharzadehiana</name>
    <dbReference type="NCBI Taxonomy" id="2842349"/>
    <lineage>
        <taxon>Bacteria</taxon>
        <taxon>Pseudomonadati</taxon>
        <taxon>Pseudomonadota</taxon>
        <taxon>Gammaproteobacteria</taxon>
        <taxon>Pseudomonadales</taxon>
        <taxon>Pseudomonadaceae</taxon>
        <taxon>Pseudomonas</taxon>
    </lineage>
</organism>
<sequence length="60" mass="6771">MQSREVIKRLIDDGWVKVKGGDGSHQQFKHPTKKGRVTVPHPQKDVPLGTLRSIWKQAGL</sequence>